<protein>
    <recommendedName>
        <fullName evidence="8">Prolipoprotein diacylglyceryl transferase</fullName>
    </recommendedName>
</protein>
<accession>A0A381WSV9</accession>
<dbReference type="AlphaFoldDB" id="A0A381WSV9"/>
<feature type="transmembrane region" description="Helical" evidence="6">
    <location>
        <begin position="54"/>
        <end position="72"/>
    </location>
</feature>
<organism evidence="7">
    <name type="scientific">marine metagenome</name>
    <dbReference type="NCBI Taxonomy" id="408172"/>
    <lineage>
        <taxon>unclassified sequences</taxon>
        <taxon>metagenomes</taxon>
        <taxon>ecological metagenomes</taxon>
    </lineage>
</organism>
<dbReference type="GO" id="GO:0008961">
    <property type="term" value="F:phosphatidylglycerol-prolipoprotein diacylglyceryl transferase activity"/>
    <property type="evidence" value="ECO:0007669"/>
    <property type="project" value="InterPro"/>
</dbReference>
<keyword evidence="4 6" id="KW-1133">Transmembrane helix</keyword>
<sequence>MASIPSPSSSSFHIGPIELRAYGLMIALGVLVAIWWCQKRWENKGGKAEEISEIMIWAVPFGLIGARLYHVITDWRSFRGRWEDVPAIWQGGLGIPGGLILGVVVGVSVAKKKGINTSEVLDAIIPSIPIAQAIGRWGNWFNQELFGKPTELPWALEIDFQHRSKDFIAESTFHPTFLYEAVWNVLLAFLLAKCDRAGFLKPGRLIGLWILGYGVGRLWVEALRIDNASLIAGVRVNIWMSLIAIVSGLLVVVFGRERSIDSMNPSERF</sequence>
<keyword evidence="5 6" id="KW-0472">Membrane</keyword>
<dbReference type="PANTHER" id="PTHR30589:SF0">
    <property type="entry name" value="PHOSPHATIDYLGLYCEROL--PROLIPOPROTEIN DIACYLGLYCERYL TRANSFERASE"/>
    <property type="match status" value="1"/>
</dbReference>
<evidence type="ECO:0000313" key="7">
    <source>
        <dbReference type="EMBL" id="SVA55599.1"/>
    </source>
</evidence>
<dbReference type="GO" id="GO:0005886">
    <property type="term" value="C:plasma membrane"/>
    <property type="evidence" value="ECO:0007669"/>
    <property type="project" value="InterPro"/>
</dbReference>
<evidence type="ECO:0000256" key="6">
    <source>
        <dbReference type="SAM" id="Phobius"/>
    </source>
</evidence>
<keyword evidence="3 6" id="KW-0812">Transmembrane</keyword>
<name>A0A381WSV9_9ZZZZ</name>
<dbReference type="GO" id="GO:0042158">
    <property type="term" value="P:lipoprotein biosynthetic process"/>
    <property type="evidence" value="ECO:0007669"/>
    <property type="project" value="InterPro"/>
</dbReference>
<evidence type="ECO:0000256" key="3">
    <source>
        <dbReference type="ARBA" id="ARBA00022692"/>
    </source>
</evidence>
<dbReference type="PANTHER" id="PTHR30589">
    <property type="entry name" value="PROLIPOPROTEIN DIACYLGLYCERYL TRANSFERASE"/>
    <property type="match status" value="1"/>
</dbReference>
<dbReference type="InterPro" id="IPR001640">
    <property type="entry name" value="Lgt"/>
</dbReference>
<evidence type="ECO:0000256" key="5">
    <source>
        <dbReference type="ARBA" id="ARBA00023136"/>
    </source>
</evidence>
<keyword evidence="2" id="KW-0808">Transferase</keyword>
<feature type="transmembrane region" description="Helical" evidence="6">
    <location>
        <begin position="232"/>
        <end position="254"/>
    </location>
</feature>
<keyword evidence="1" id="KW-1003">Cell membrane</keyword>
<feature type="transmembrane region" description="Helical" evidence="6">
    <location>
        <begin position="20"/>
        <end position="38"/>
    </location>
</feature>
<dbReference type="EMBL" id="UINC01012779">
    <property type="protein sequence ID" value="SVA55599.1"/>
    <property type="molecule type" value="Genomic_DNA"/>
</dbReference>
<evidence type="ECO:0008006" key="8">
    <source>
        <dbReference type="Google" id="ProtNLM"/>
    </source>
</evidence>
<evidence type="ECO:0000256" key="4">
    <source>
        <dbReference type="ARBA" id="ARBA00022989"/>
    </source>
</evidence>
<evidence type="ECO:0000256" key="2">
    <source>
        <dbReference type="ARBA" id="ARBA00022679"/>
    </source>
</evidence>
<dbReference type="NCBIfam" id="TIGR00544">
    <property type="entry name" value="lgt"/>
    <property type="match status" value="1"/>
</dbReference>
<gene>
    <name evidence="7" type="ORF">METZ01_LOCUS108453</name>
</gene>
<reference evidence="7" key="1">
    <citation type="submission" date="2018-05" db="EMBL/GenBank/DDBJ databases">
        <authorList>
            <person name="Lanie J.A."/>
            <person name="Ng W.-L."/>
            <person name="Kazmierczak K.M."/>
            <person name="Andrzejewski T.M."/>
            <person name="Davidsen T.M."/>
            <person name="Wayne K.J."/>
            <person name="Tettelin H."/>
            <person name="Glass J.I."/>
            <person name="Rusch D."/>
            <person name="Podicherti R."/>
            <person name="Tsui H.-C.T."/>
            <person name="Winkler M.E."/>
        </authorList>
    </citation>
    <scope>NUCLEOTIDE SEQUENCE</scope>
</reference>
<evidence type="ECO:0000256" key="1">
    <source>
        <dbReference type="ARBA" id="ARBA00022475"/>
    </source>
</evidence>
<dbReference type="Pfam" id="PF01790">
    <property type="entry name" value="LGT"/>
    <property type="match status" value="1"/>
</dbReference>
<dbReference type="PROSITE" id="PS01311">
    <property type="entry name" value="LGT"/>
    <property type="match status" value="1"/>
</dbReference>
<proteinExistence type="inferred from homology"/>
<feature type="transmembrane region" description="Helical" evidence="6">
    <location>
        <begin position="87"/>
        <end position="110"/>
    </location>
</feature>
<feature type="transmembrane region" description="Helical" evidence="6">
    <location>
        <begin position="203"/>
        <end position="220"/>
    </location>
</feature>
<dbReference type="HAMAP" id="MF_01147">
    <property type="entry name" value="Lgt"/>
    <property type="match status" value="1"/>
</dbReference>